<sequence length="60" mass="7054">MTDRETKTANFMSLLFILLYSLGFFTNLVKGNVLYTIIWGTLLFINLVLLLRRNLKKKRS</sequence>
<evidence type="ECO:0000256" key="1">
    <source>
        <dbReference type="SAM" id="Phobius"/>
    </source>
</evidence>
<dbReference type="Proteomes" id="UP000249495">
    <property type="component" value="Chromosome 1"/>
</dbReference>
<keyword evidence="1" id="KW-0812">Transmembrane</keyword>
<evidence type="ECO:0000313" key="2">
    <source>
        <dbReference type="EMBL" id="SQF40440.1"/>
    </source>
</evidence>
<protein>
    <submittedName>
        <fullName evidence="2">Uncharacterized protein</fullName>
    </submittedName>
</protein>
<reference evidence="2 3" key="1">
    <citation type="submission" date="2018-06" db="EMBL/GenBank/DDBJ databases">
        <authorList>
            <consortium name="Pathogen Informatics"/>
            <person name="Doyle S."/>
        </authorList>
    </citation>
    <scope>NUCLEOTIDE SEQUENCE [LARGE SCALE GENOMIC DNA]</scope>
    <source>
        <strain evidence="2 3">NCTC12278</strain>
    </source>
</reference>
<keyword evidence="3" id="KW-1185">Reference proteome</keyword>
<keyword evidence="1" id="KW-1133">Transmembrane helix</keyword>
<feature type="transmembrane region" description="Helical" evidence="1">
    <location>
        <begin position="33"/>
        <end position="51"/>
    </location>
</feature>
<keyword evidence="1" id="KW-0472">Membrane</keyword>
<dbReference type="AlphaFoldDB" id="A0A2X3VG51"/>
<accession>A0A2X3VG51</accession>
<feature type="transmembrane region" description="Helical" evidence="1">
    <location>
        <begin position="9"/>
        <end position="27"/>
    </location>
</feature>
<evidence type="ECO:0000313" key="3">
    <source>
        <dbReference type="Proteomes" id="UP000249495"/>
    </source>
</evidence>
<gene>
    <name evidence="2" type="ORF">NCTC12278_01009</name>
</gene>
<dbReference type="KEGG" id="sfer:NCTC12278_01009"/>
<dbReference type="EMBL" id="LS483343">
    <property type="protein sequence ID" value="SQF40440.1"/>
    <property type="molecule type" value="Genomic_DNA"/>
</dbReference>
<proteinExistence type="predicted"/>
<organism evidence="2 3">
    <name type="scientific">Streptococcus ferus</name>
    <dbReference type="NCBI Taxonomy" id="1345"/>
    <lineage>
        <taxon>Bacteria</taxon>
        <taxon>Bacillati</taxon>
        <taxon>Bacillota</taxon>
        <taxon>Bacilli</taxon>
        <taxon>Lactobacillales</taxon>
        <taxon>Streptococcaceae</taxon>
        <taxon>Streptococcus</taxon>
    </lineage>
</organism>
<name>A0A2X3VG51_9STRE</name>